<feature type="domain" description="Proteasome activator Blm10 middle HEAT repeats region" evidence="1">
    <location>
        <begin position="253"/>
        <end position="729"/>
    </location>
</feature>
<dbReference type="GO" id="GO:0005829">
    <property type="term" value="C:cytosol"/>
    <property type="evidence" value="ECO:0007669"/>
    <property type="project" value="TreeGrafter"/>
</dbReference>
<dbReference type="GO" id="GO:0070628">
    <property type="term" value="F:proteasome binding"/>
    <property type="evidence" value="ECO:0007669"/>
    <property type="project" value="InterPro"/>
</dbReference>
<dbReference type="InterPro" id="IPR035309">
    <property type="entry name" value="PSME4"/>
</dbReference>
<sequence>MEEAVIEVESDGSDYEDSDCLSEFSDTESIKFQKTRRLEHLPYYLELEKEANNYFIHVKSGLGYSVSMRDVPGLLYWIRELERKESMVLRCDLKFEWRPLYDLYVRVFLKNFEEDAVSDNFKKILETTIVDCTRYFNDSATREILAEVRPYLCQWDEHFVKGIKILCIFLPVCLTKEENDQFGAKLWIEEILAKDCPGYFDFSPYLDQLFTILMSFFQIEIGVDRIVAITNCSNEFSAFADIFTYSFGMNGDKYIFIPENIKIKDDQIKTFVKSILPCIEYAAFDKQRDYCVPAIIRLLAFLSPEIIVPFVLDLVYSSLQALTEPHRLIQALEILSPVCVVISRHELKYEKKSIWTRILNKIMNIFINREEENEVRGSRWIAIDLMGDLLNELDIYNTEKTQLIFRVLANLMMLIPIVDCSQAPLVCRDLSPEEEQLCAKTASFELFVEELMRKIFSMIDFLGNSVTDRHDLASTKNVGKNMEESVIENGVLIIFRSLVRNCSSTFYNRIADQFFNFVNEHFYNSKPAMDTITKMAGMLVGNDPQVQFARFFNFAVRKFDEHYHADSEAEEEVDRALIWYLNFAAELVRSSSGNIIIENRNLIDPFIEKILRFKSPNIYKLVAIFAHNVLTSICSTYPIPNCLRTRYDQPFDKFLPIRHCAEPINKDHWKINWHIPTIEEVDYASELVNKFITTPLEQLLANFKDTTDKEVLKILKIAHHALMACSHLLPFHNVMPINLIPMAVPNVVLDIVTIRRYVKKIIGPSGSNYRLFLFFIIKQIGEKLLNERENDTKSSIEILYLIRTLTHERGANSTNYRKQLKAFKMVKELTSDPMRGSRTIE</sequence>
<dbReference type="SUPFAM" id="SSF48371">
    <property type="entry name" value="ARM repeat"/>
    <property type="match status" value="1"/>
</dbReference>
<dbReference type="GO" id="GO:0010499">
    <property type="term" value="P:proteasomal ubiquitin-independent protein catabolic process"/>
    <property type="evidence" value="ECO:0007669"/>
    <property type="project" value="TreeGrafter"/>
</dbReference>
<evidence type="ECO:0000313" key="3">
    <source>
        <dbReference type="WBParaSite" id="scaffold5811_cov235.g10036"/>
    </source>
</evidence>
<evidence type="ECO:0000313" key="2">
    <source>
        <dbReference type="Proteomes" id="UP000887561"/>
    </source>
</evidence>
<dbReference type="AlphaFoldDB" id="A0A915MZF0"/>
<protein>
    <submittedName>
        <fullName evidence="3">Proteasome activator Blm10 mid region domain-containing protein</fullName>
    </submittedName>
</protein>
<accession>A0A915MZF0</accession>
<dbReference type="Pfam" id="PF16507">
    <property type="entry name" value="HEAT_PSME4_mid"/>
    <property type="match status" value="1"/>
</dbReference>
<dbReference type="WBParaSite" id="scaffold5811_cov235.g10036">
    <property type="protein sequence ID" value="scaffold5811_cov235.g10036"/>
    <property type="gene ID" value="scaffold5811_cov235.g10036"/>
</dbReference>
<reference evidence="3" key="1">
    <citation type="submission" date="2022-11" db="UniProtKB">
        <authorList>
            <consortium name="WormBaseParasite"/>
        </authorList>
    </citation>
    <scope>IDENTIFICATION</scope>
</reference>
<name>A0A915MZF0_MELJA</name>
<dbReference type="InterPro" id="IPR032430">
    <property type="entry name" value="Blm10_mid"/>
</dbReference>
<dbReference type="GO" id="GO:0005634">
    <property type="term" value="C:nucleus"/>
    <property type="evidence" value="ECO:0007669"/>
    <property type="project" value="TreeGrafter"/>
</dbReference>
<evidence type="ECO:0000259" key="1">
    <source>
        <dbReference type="Pfam" id="PF16507"/>
    </source>
</evidence>
<organism evidence="2 3">
    <name type="scientific">Meloidogyne javanica</name>
    <name type="common">Root-knot nematode worm</name>
    <dbReference type="NCBI Taxonomy" id="6303"/>
    <lineage>
        <taxon>Eukaryota</taxon>
        <taxon>Metazoa</taxon>
        <taxon>Ecdysozoa</taxon>
        <taxon>Nematoda</taxon>
        <taxon>Chromadorea</taxon>
        <taxon>Rhabditida</taxon>
        <taxon>Tylenchina</taxon>
        <taxon>Tylenchomorpha</taxon>
        <taxon>Tylenchoidea</taxon>
        <taxon>Meloidogynidae</taxon>
        <taxon>Meloidogyninae</taxon>
        <taxon>Meloidogyne</taxon>
        <taxon>Meloidogyne incognita group</taxon>
    </lineage>
</organism>
<dbReference type="GO" id="GO:0016504">
    <property type="term" value="F:peptidase activator activity"/>
    <property type="evidence" value="ECO:0007669"/>
    <property type="project" value="InterPro"/>
</dbReference>
<dbReference type="Proteomes" id="UP000887561">
    <property type="component" value="Unplaced"/>
</dbReference>
<dbReference type="PANTHER" id="PTHR32170:SF3">
    <property type="entry name" value="PROTEASOME ACTIVATOR COMPLEX SUBUNIT 4"/>
    <property type="match status" value="1"/>
</dbReference>
<dbReference type="PANTHER" id="PTHR32170">
    <property type="entry name" value="PROTEASOME ACTIVATOR COMPLEX SUBUNIT 4"/>
    <property type="match status" value="1"/>
</dbReference>
<proteinExistence type="predicted"/>
<keyword evidence="2" id="KW-1185">Reference proteome</keyword>
<dbReference type="InterPro" id="IPR016024">
    <property type="entry name" value="ARM-type_fold"/>
</dbReference>